<dbReference type="EMBL" id="FRYK01000005">
    <property type="protein sequence ID" value="SHO73963.1"/>
    <property type="molecule type" value="Genomic_DNA"/>
</dbReference>
<dbReference type="STRING" id="416016.SAMN05443547_2342"/>
<evidence type="ECO:0000313" key="1">
    <source>
        <dbReference type="EMBL" id="SHO73963.1"/>
    </source>
</evidence>
<protein>
    <submittedName>
        <fullName evidence="1">Uncharacterized protein</fullName>
    </submittedName>
</protein>
<dbReference type="AlphaFoldDB" id="A0A1M7ZYQ5"/>
<reference evidence="2" key="1">
    <citation type="submission" date="2016-12" db="EMBL/GenBank/DDBJ databases">
        <authorList>
            <person name="Varghese N."/>
            <person name="Submissions S."/>
        </authorList>
    </citation>
    <scope>NUCLEOTIDE SEQUENCE [LARGE SCALE GENOMIC DNA]</scope>
    <source>
        <strain evidence="2">DSM 18830</strain>
    </source>
</reference>
<sequence>MVKIWNADDADLLWQNAVGDGFAKAKRIGADFLKHGF</sequence>
<proteinExistence type="predicted"/>
<name>A0A1M7ZYQ5_9FLAO</name>
<dbReference type="Proteomes" id="UP000184611">
    <property type="component" value="Unassembled WGS sequence"/>
</dbReference>
<keyword evidence="2" id="KW-1185">Reference proteome</keyword>
<gene>
    <name evidence="1" type="ORF">SAMN05443547_2342</name>
</gene>
<evidence type="ECO:0000313" key="2">
    <source>
        <dbReference type="Proteomes" id="UP000184611"/>
    </source>
</evidence>
<organism evidence="1 2">
    <name type="scientific">Flavobacterium cucumis</name>
    <dbReference type="NCBI Taxonomy" id="416016"/>
    <lineage>
        <taxon>Bacteria</taxon>
        <taxon>Pseudomonadati</taxon>
        <taxon>Bacteroidota</taxon>
        <taxon>Flavobacteriia</taxon>
        <taxon>Flavobacteriales</taxon>
        <taxon>Flavobacteriaceae</taxon>
        <taxon>Flavobacterium</taxon>
    </lineage>
</organism>
<accession>A0A1M7ZYQ5</accession>